<evidence type="ECO:0000313" key="2">
    <source>
        <dbReference type="Proteomes" id="UP001060085"/>
    </source>
</evidence>
<dbReference type="Proteomes" id="UP001060085">
    <property type="component" value="Linkage Group LG01"/>
</dbReference>
<keyword evidence="2" id="KW-1185">Reference proteome</keyword>
<dbReference type="EMBL" id="CM044701">
    <property type="protein sequence ID" value="KAI5682941.1"/>
    <property type="molecule type" value="Genomic_DNA"/>
</dbReference>
<reference evidence="2" key="1">
    <citation type="journal article" date="2023" name="Nat. Plants">
        <title>Single-cell RNA sequencing provides a high-resolution roadmap for understanding the multicellular compartmentation of specialized metabolism.</title>
        <authorList>
            <person name="Sun S."/>
            <person name="Shen X."/>
            <person name="Li Y."/>
            <person name="Li Y."/>
            <person name="Wang S."/>
            <person name="Li R."/>
            <person name="Zhang H."/>
            <person name="Shen G."/>
            <person name="Guo B."/>
            <person name="Wei J."/>
            <person name="Xu J."/>
            <person name="St-Pierre B."/>
            <person name="Chen S."/>
            <person name="Sun C."/>
        </authorList>
    </citation>
    <scope>NUCLEOTIDE SEQUENCE [LARGE SCALE GENOMIC DNA]</scope>
</reference>
<comment type="caution">
    <text evidence="1">The sequence shown here is derived from an EMBL/GenBank/DDBJ whole genome shotgun (WGS) entry which is preliminary data.</text>
</comment>
<proteinExistence type="predicted"/>
<protein>
    <submittedName>
        <fullName evidence="1">Uncharacterized protein</fullName>
    </submittedName>
</protein>
<organism evidence="1 2">
    <name type="scientific">Catharanthus roseus</name>
    <name type="common">Madagascar periwinkle</name>
    <name type="synonym">Vinca rosea</name>
    <dbReference type="NCBI Taxonomy" id="4058"/>
    <lineage>
        <taxon>Eukaryota</taxon>
        <taxon>Viridiplantae</taxon>
        <taxon>Streptophyta</taxon>
        <taxon>Embryophyta</taxon>
        <taxon>Tracheophyta</taxon>
        <taxon>Spermatophyta</taxon>
        <taxon>Magnoliopsida</taxon>
        <taxon>eudicotyledons</taxon>
        <taxon>Gunneridae</taxon>
        <taxon>Pentapetalae</taxon>
        <taxon>asterids</taxon>
        <taxon>lamiids</taxon>
        <taxon>Gentianales</taxon>
        <taxon>Apocynaceae</taxon>
        <taxon>Rauvolfioideae</taxon>
        <taxon>Vinceae</taxon>
        <taxon>Catharanthinae</taxon>
        <taxon>Catharanthus</taxon>
    </lineage>
</organism>
<evidence type="ECO:0000313" key="1">
    <source>
        <dbReference type="EMBL" id="KAI5682941.1"/>
    </source>
</evidence>
<gene>
    <name evidence="1" type="ORF">M9H77_04169</name>
</gene>
<accession>A0ACC0CDB7</accession>
<sequence length="381" mass="42016">MINALLDKLFLEPSNAVIVKSLSYMGEQLADSADLVFHRLLVFTAGQSNTQERTSKWNHKSSENTDDSDLQYSLFSRLCPLLVIRLLPLRVFDNLNSSILYGHHRWEHDVCVLWAVMLPDAEPLAVDPAECVSSFLIDRALNKFEFEDVRKLAAELCGRIHPCVLIPSISSQLESAAKDGDTKKIKACLFSICTSLMIRGGDSYQHPGMSSILSTIETILCWPSTNGDDVLKAQHGCIDCLAWIICAELTSPKPSKRTTSDNVGTEGSVCTYVIHMLTHKEHGLPFRLCMANVLISTCQKISDSGKHPLAQKVVPPIIRSARERKTGAKILASLMASEEEVLGTITGGLLEATSLLQMLSSSDPSMEVQHMCHNLLSCLMF</sequence>
<name>A0ACC0CDB7_CATRO</name>